<dbReference type="InterPro" id="IPR009875">
    <property type="entry name" value="PilZ_domain"/>
</dbReference>
<sequence>MGHQASIGSAPAHVAHPANDRHEVPRLERTVTLLMLGRLRHRGSDTICRIRNVSAGGMRIDTGSPLEKGDRVAIEARSGVCIDGQVAWTNQLAAGIAFTRNVDHQEMLSPPVGPSGKRLAARSPRFHATARARLQTAGEASTLRLVDISLGGCRVESDQGFPLGADGSLTIPGLPPLACTSRWATGNRAGLIFHVRPDFGSFARWLEAPDLRFAAA</sequence>
<evidence type="ECO:0000313" key="3">
    <source>
        <dbReference type="EMBL" id="MBY8337886.1"/>
    </source>
</evidence>
<feature type="region of interest" description="Disordered" evidence="1">
    <location>
        <begin position="1"/>
        <end position="23"/>
    </location>
</feature>
<accession>A0ABS7PFX9</accession>
<reference evidence="3 4" key="1">
    <citation type="submission" date="2021-07" db="EMBL/GenBank/DDBJ databases">
        <title>Alteriqipengyuania abyssalis NZ-12B nov, sp.nov isolated from deep sea sponge in pacific ocean.</title>
        <authorList>
            <person name="Tareen S."/>
            <person name="Wink J."/>
        </authorList>
    </citation>
    <scope>NUCLEOTIDE SEQUENCE [LARGE SCALE GENOMIC DNA]</scope>
    <source>
        <strain evidence="3 4">NZ-12B</strain>
    </source>
</reference>
<dbReference type="Proteomes" id="UP000759298">
    <property type="component" value="Unassembled WGS sequence"/>
</dbReference>
<dbReference type="Gene3D" id="2.40.10.220">
    <property type="entry name" value="predicted glycosyltransferase like domains"/>
    <property type="match status" value="1"/>
</dbReference>
<evidence type="ECO:0000256" key="1">
    <source>
        <dbReference type="SAM" id="MobiDB-lite"/>
    </source>
</evidence>
<feature type="domain" description="PilZ" evidence="2">
    <location>
        <begin position="29"/>
        <end position="105"/>
    </location>
</feature>
<organism evidence="3 4">
    <name type="scientific">Alteriqipengyuania abyssalis</name>
    <dbReference type="NCBI Taxonomy" id="2860200"/>
    <lineage>
        <taxon>Bacteria</taxon>
        <taxon>Pseudomonadati</taxon>
        <taxon>Pseudomonadota</taxon>
        <taxon>Alphaproteobacteria</taxon>
        <taxon>Sphingomonadales</taxon>
        <taxon>Erythrobacteraceae</taxon>
        <taxon>Alteriqipengyuania</taxon>
    </lineage>
</organism>
<gene>
    <name evidence="3" type="ORF">KYN89_12615</name>
</gene>
<comment type="caution">
    <text evidence="3">The sequence shown here is derived from an EMBL/GenBank/DDBJ whole genome shotgun (WGS) entry which is preliminary data.</text>
</comment>
<dbReference type="SUPFAM" id="SSF141371">
    <property type="entry name" value="PilZ domain-like"/>
    <property type="match status" value="2"/>
</dbReference>
<name>A0ABS7PFX9_9SPHN</name>
<evidence type="ECO:0000313" key="4">
    <source>
        <dbReference type="Proteomes" id="UP000759298"/>
    </source>
</evidence>
<evidence type="ECO:0000259" key="2">
    <source>
        <dbReference type="Pfam" id="PF07238"/>
    </source>
</evidence>
<dbReference type="RefSeq" id="WP_222825376.1">
    <property type="nucleotide sequence ID" value="NZ_JAHWXP010000003.1"/>
</dbReference>
<proteinExistence type="predicted"/>
<protein>
    <submittedName>
        <fullName evidence="3">PilZ domain-containing protein</fullName>
    </submittedName>
</protein>
<feature type="domain" description="PilZ" evidence="2">
    <location>
        <begin position="122"/>
        <end position="193"/>
    </location>
</feature>
<keyword evidence="4" id="KW-1185">Reference proteome</keyword>
<dbReference type="Pfam" id="PF07238">
    <property type="entry name" value="PilZ"/>
    <property type="match status" value="2"/>
</dbReference>
<dbReference type="EMBL" id="JAHWXP010000003">
    <property type="protein sequence ID" value="MBY8337886.1"/>
    <property type="molecule type" value="Genomic_DNA"/>
</dbReference>